<reference evidence="1 2" key="1">
    <citation type="journal article" date="2021" name="Elife">
        <title>Chloroplast acquisition without the gene transfer in kleptoplastic sea slugs, Plakobranchus ocellatus.</title>
        <authorList>
            <person name="Maeda T."/>
            <person name="Takahashi S."/>
            <person name="Yoshida T."/>
            <person name="Shimamura S."/>
            <person name="Takaki Y."/>
            <person name="Nagai Y."/>
            <person name="Toyoda A."/>
            <person name="Suzuki Y."/>
            <person name="Arimoto A."/>
            <person name="Ishii H."/>
            <person name="Satoh N."/>
            <person name="Nishiyama T."/>
            <person name="Hasebe M."/>
            <person name="Maruyama T."/>
            <person name="Minagawa J."/>
            <person name="Obokata J."/>
            <person name="Shigenobu S."/>
        </authorList>
    </citation>
    <scope>NUCLEOTIDE SEQUENCE [LARGE SCALE GENOMIC DNA]</scope>
</reference>
<dbReference type="Proteomes" id="UP000762676">
    <property type="component" value="Unassembled WGS sequence"/>
</dbReference>
<evidence type="ECO:0000313" key="2">
    <source>
        <dbReference type="Proteomes" id="UP000762676"/>
    </source>
</evidence>
<name>A0AAV4IZV0_9GAST</name>
<dbReference type="EMBL" id="BMAT01013546">
    <property type="protein sequence ID" value="GFS15155.1"/>
    <property type="molecule type" value="Genomic_DNA"/>
</dbReference>
<proteinExistence type="predicted"/>
<sequence>MDVLLTNTAPSLPGKPPLMMLMLFHQYVSCLPYYCCCCCRSLSTYANKVSSVTNQGHAVDVPVTCPNSTSSDTRTTVAFLHGIEQNNHLAATTKLPLYSVLCVSVVLGASRAPAEVN</sequence>
<gene>
    <name evidence="1" type="ORF">ElyMa_006764500</name>
</gene>
<protein>
    <submittedName>
        <fullName evidence="1">Uncharacterized protein</fullName>
    </submittedName>
</protein>
<accession>A0AAV4IZV0</accession>
<keyword evidence="2" id="KW-1185">Reference proteome</keyword>
<evidence type="ECO:0000313" key="1">
    <source>
        <dbReference type="EMBL" id="GFS15155.1"/>
    </source>
</evidence>
<dbReference type="AlphaFoldDB" id="A0AAV4IZV0"/>
<comment type="caution">
    <text evidence="1">The sequence shown here is derived from an EMBL/GenBank/DDBJ whole genome shotgun (WGS) entry which is preliminary data.</text>
</comment>
<organism evidence="1 2">
    <name type="scientific">Elysia marginata</name>
    <dbReference type="NCBI Taxonomy" id="1093978"/>
    <lineage>
        <taxon>Eukaryota</taxon>
        <taxon>Metazoa</taxon>
        <taxon>Spiralia</taxon>
        <taxon>Lophotrochozoa</taxon>
        <taxon>Mollusca</taxon>
        <taxon>Gastropoda</taxon>
        <taxon>Heterobranchia</taxon>
        <taxon>Euthyneura</taxon>
        <taxon>Panpulmonata</taxon>
        <taxon>Sacoglossa</taxon>
        <taxon>Placobranchoidea</taxon>
        <taxon>Plakobranchidae</taxon>
        <taxon>Elysia</taxon>
    </lineage>
</organism>